<proteinExistence type="inferred from homology"/>
<dbReference type="PANTHER" id="PTHR24305">
    <property type="entry name" value="CYTOCHROME P450"/>
    <property type="match status" value="1"/>
</dbReference>
<comment type="cofactor">
    <cofactor evidence="5">
        <name>heme</name>
        <dbReference type="ChEBI" id="CHEBI:30413"/>
    </cofactor>
</comment>
<name>A0A9P9EB47_9HYPO</name>
<accession>A0A9P9EB47</accession>
<dbReference type="PRINTS" id="PR00463">
    <property type="entry name" value="EP450I"/>
</dbReference>
<dbReference type="CDD" id="cd11061">
    <property type="entry name" value="CYP67-like"/>
    <property type="match status" value="1"/>
</dbReference>
<evidence type="ECO:0000256" key="3">
    <source>
        <dbReference type="ARBA" id="ARBA00022723"/>
    </source>
</evidence>
<dbReference type="InterPro" id="IPR001128">
    <property type="entry name" value="Cyt_P450"/>
</dbReference>
<evidence type="ECO:0000256" key="5">
    <source>
        <dbReference type="PIRSR" id="PIRSR602401-1"/>
    </source>
</evidence>
<dbReference type="OrthoDB" id="6692864at2759"/>
<dbReference type="PANTHER" id="PTHR24305:SF166">
    <property type="entry name" value="CYTOCHROME P450 12A4, MITOCHONDRIAL-RELATED"/>
    <property type="match status" value="1"/>
</dbReference>
<dbReference type="Pfam" id="PF00067">
    <property type="entry name" value="p450"/>
    <property type="match status" value="1"/>
</dbReference>
<keyword evidence="4 5" id="KW-0408">Iron</keyword>
<dbReference type="SUPFAM" id="SSF48264">
    <property type="entry name" value="Cytochrome P450"/>
    <property type="match status" value="1"/>
</dbReference>
<feature type="binding site" description="axial binding residue" evidence="5">
    <location>
        <position position="491"/>
    </location>
    <ligand>
        <name>heme</name>
        <dbReference type="ChEBI" id="CHEBI:30413"/>
    </ligand>
    <ligandPart>
        <name>Fe</name>
        <dbReference type="ChEBI" id="CHEBI:18248"/>
    </ligandPart>
</feature>
<evidence type="ECO:0000256" key="2">
    <source>
        <dbReference type="ARBA" id="ARBA00022617"/>
    </source>
</evidence>
<dbReference type="GO" id="GO:0005506">
    <property type="term" value="F:iron ion binding"/>
    <property type="evidence" value="ECO:0007669"/>
    <property type="project" value="InterPro"/>
</dbReference>
<comment type="similarity">
    <text evidence="1">Belongs to the cytochrome P450 family.</text>
</comment>
<dbReference type="InterPro" id="IPR002401">
    <property type="entry name" value="Cyt_P450_E_grp-I"/>
</dbReference>
<sequence length="549" mass="62269">MAAMDIIQLVDQNLTITYIFLGLLAHISYKTFEPSIIRFLVELALLNLLAFGISNASPLSRYDSISLNDVNISILIYRLYFNPLRNFPGDKLAAISKWHAYQVAKTGQTHHYITKQHSKHGDYIRVGPNEISVADPEYLPIIHGARSKFPKGPWYFQQLNEKDPSLFSIQAYQPHKMRRKLWDAALTPRALKVYEARILELVDVLLENFKKLSQSGEPVDIVRWAEYLGFDVMGKIAFGVEFNSLRDAKTHFYVRYIHSVLEYVASLGAISWVMPLVALMPLDEGRRKDTAAFMKFGDEQFEKRIKARGSDEVDAFGFLLKAGEKNPKNALSKQCLAAESRMIIIGGSDTTTVAMASCIYWLVHNENAYKKLKEECLDIFNSEDEFDSAVLGDPLRAPYLNACINEALRLLPPGPNGMQRVVDTPGGIVIDGKHVPEGTKISVHGWTLHHDPRNFEKPWDFIPERWIENSGFEGAHNLGAFIPFSQGVYACVGRHLALMEIRIFLVKSLRHYDFRIAPGFDKKGYIDNTESYLTLTKEPLPVIITKTQK</sequence>
<keyword evidence="2 5" id="KW-0349">Heme</keyword>
<evidence type="ECO:0000256" key="1">
    <source>
        <dbReference type="ARBA" id="ARBA00010617"/>
    </source>
</evidence>
<dbReference type="InterPro" id="IPR036396">
    <property type="entry name" value="Cyt_P450_sf"/>
</dbReference>
<keyword evidence="3 5" id="KW-0479">Metal-binding</keyword>
<comment type="caution">
    <text evidence="6">The sequence shown here is derived from an EMBL/GenBank/DDBJ whole genome shotgun (WGS) entry which is preliminary data.</text>
</comment>
<dbReference type="Gene3D" id="1.10.630.10">
    <property type="entry name" value="Cytochrome P450"/>
    <property type="match status" value="1"/>
</dbReference>
<reference evidence="6" key="1">
    <citation type="journal article" date="2021" name="Nat. Commun.">
        <title>Genetic determinants of endophytism in the Arabidopsis root mycobiome.</title>
        <authorList>
            <person name="Mesny F."/>
            <person name="Miyauchi S."/>
            <person name="Thiergart T."/>
            <person name="Pickel B."/>
            <person name="Atanasova L."/>
            <person name="Karlsson M."/>
            <person name="Huettel B."/>
            <person name="Barry K.W."/>
            <person name="Haridas S."/>
            <person name="Chen C."/>
            <person name="Bauer D."/>
            <person name="Andreopoulos W."/>
            <person name="Pangilinan J."/>
            <person name="LaButti K."/>
            <person name="Riley R."/>
            <person name="Lipzen A."/>
            <person name="Clum A."/>
            <person name="Drula E."/>
            <person name="Henrissat B."/>
            <person name="Kohler A."/>
            <person name="Grigoriev I.V."/>
            <person name="Martin F.M."/>
            <person name="Hacquard S."/>
        </authorList>
    </citation>
    <scope>NUCLEOTIDE SEQUENCE</scope>
    <source>
        <strain evidence="6">MPI-CAGE-AT-0147</strain>
    </source>
</reference>
<protein>
    <submittedName>
        <fullName evidence="6">Cytochrome P450</fullName>
    </submittedName>
</protein>
<dbReference type="GO" id="GO:0004497">
    <property type="term" value="F:monooxygenase activity"/>
    <property type="evidence" value="ECO:0007669"/>
    <property type="project" value="InterPro"/>
</dbReference>
<dbReference type="AlphaFoldDB" id="A0A9P9EB47"/>
<dbReference type="GO" id="GO:0016705">
    <property type="term" value="F:oxidoreductase activity, acting on paired donors, with incorporation or reduction of molecular oxygen"/>
    <property type="evidence" value="ECO:0007669"/>
    <property type="project" value="InterPro"/>
</dbReference>
<evidence type="ECO:0000313" key="6">
    <source>
        <dbReference type="EMBL" id="KAH7133887.1"/>
    </source>
</evidence>
<dbReference type="Proteomes" id="UP000738349">
    <property type="component" value="Unassembled WGS sequence"/>
</dbReference>
<dbReference type="EMBL" id="JAGMUV010000015">
    <property type="protein sequence ID" value="KAH7133887.1"/>
    <property type="molecule type" value="Genomic_DNA"/>
</dbReference>
<keyword evidence="7" id="KW-1185">Reference proteome</keyword>
<dbReference type="PRINTS" id="PR00385">
    <property type="entry name" value="P450"/>
</dbReference>
<evidence type="ECO:0000256" key="4">
    <source>
        <dbReference type="ARBA" id="ARBA00023004"/>
    </source>
</evidence>
<gene>
    <name evidence="6" type="ORF">EDB81DRAFT_887697</name>
</gene>
<dbReference type="GO" id="GO:0020037">
    <property type="term" value="F:heme binding"/>
    <property type="evidence" value="ECO:0007669"/>
    <property type="project" value="InterPro"/>
</dbReference>
<evidence type="ECO:0000313" key="7">
    <source>
        <dbReference type="Proteomes" id="UP000738349"/>
    </source>
</evidence>
<organism evidence="6 7">
    <name type="scientific">Dactylonectria macrodidyma</name>
    <dbReference type="NCBI Taxonomy" id="307937"/>
    <lineage>
        <taxon>Eukaryota</taxon>
        <taxon>Fungi</taxon>
        <taxon>Dikarya</taxon>
        <taxon>Ascomycota</taxon>
        <taxon>Pezizomycotina</taxon>
        <taxon>Sordariomycetes</taxon>
        <taxon>Hypocreomycetidae</taxon>
        <taxon>Hypocreales</taxon>
        <taxon>Nectriaceae</taxon>
        <taxon>Dactylonectria</taxon>
    </lineage>
</organism>
<dbReference type="InterPro" id="IPR050121">
    <property type="entry name" value="Cytochrome_P450_monoxygenase"/>
</dbReference>